<dbReference type="InterPro" id="IPR016555">
    <property type="entry name" value="PLipase_D_euk"/>
</dbReference>
<dbReference type="GO" id="GO:0060627">
    <property type="term" value="P:regulation of vesicle-mediated transport"/>
    <property type="evidence" value="ECO:0007669"/>
    <property type="project" value="TreeGrafter"/>
</dbReference>
<dbReference type="CDD" id="cd01254">
    <property type="entry name" value="PH_PLD"/>
    <property type="match status" value="1"/>
</dbReference>
<dbReference type="InterPro" id="IPR011993">
    <property type="entry name" value="PH-like_dom_sf"/>
</dbReference>
<dbReference type="EC" id="3.1.4.4" evidence="9"/>
<organism evidence="12 13">
    <name type="scientific">Petrolisthes manimaculis</name>
    <dbReference type="NCBI Taxonomy" id="1843537"/>
    <lineage>
        <taxon>Eukaryota</taxon>
        <taxon>Metazoa</taxon>
        <taxon>Ecdysozoa</taxon>
        <taxon>Arthropoda</taxon>
        <taxon>Crustacea</taxon>
        <taxon>Multicrustacea</taxon>
        <taxon>Malacostraca</taxon>
        <taxon>Eumalacostraca</taxon>
        <taxon>Eucarida</taxon>
        <taxon>Decapoda</taxon>
        <taxon>Pleocyemata</taxon>
        <taxon>Anomura</taxon>
        <taxon>Galatheoidea</taxon>
        <taxon>Porcellanidae</taxon>
        <taxon>Petrolisthes</taxon>
    </lineage>
</organism>
<feature type="compositionally biased region" description="Basic and acidic residues" evidence="10">
    <location>
        <begin position="731"/>
        <end position="760"/>
    </location>
</feature>
<evidence type="ECO:0000256" key="6">
    <source>
        <dbReference type="ARBA" id="ARBA00023098"/>
    </source>
</evidence>
<name>A0AAE1QFP3_9EUCA</name>
<evidence type="ECO:0000256" key="2">
    <source>
        <dbReference type="ARBA" id="ARBA00008664"/>
    </source>
</evidence>
<dbReference type="SMART" id="SM00233">
    <property type="entry name" value="PH"/>
    <property type="match status" value="1"/>
</dbReference>
<feature type="compositionally biased region" description="Polar residues" evidence="10">
    <location>
        <begin position="790"/>
        <end position="803"/>
    </location>
</feature>
<dbReference type="SMART" id="SM00155">
    <property type="entry name" value="PLDc"/>
    <property type="match status" value="2"/>
</dbReference>
<comment type="catalytic activity">
    <reaction evidence="1 9">
        <text>a 1,2-diacyl-sn-glycero-3-phosphocholine + H2O = a 1,2-diacyl-sn-glycero-3-phosphate + choline + H(+)</text>
        <dbReference type="Rhea" id="RHEA:14445"/>
        <dbReference type="ChEBI" id="CHEBI:15354"/>
        <dbReference type="ChEBI" id="CHEBI:15377"/>
        <dbReference type="ChEBI" id="CHEBI:15378"/>
        <dbReference type="ChEBI" id="CHEBI:57643"/>
        <dbReference type="ChEBI" id="CHEBI:58608"/>
        <dbReference type="EC" id="3.1.4.4"/>
    </reaction>
</comment>
<dbReference type="SMART" id="SM00312">
    <property type="entry name" value="PX"/>
    <property type="match status" value="1"/>
</dbReference>
<dbReference type="Gene3D" id="3.30.870.10">
    <property type="entry name" value="Endonuclease Chain A"/>
    <property type="match status" value="3"/>
</dbReference>
<keyword evidence="6" id="KW-0443">Lipid metabolism</keyword>
<dbReference type="PANTHER" id="PTHR18896">
    <property type="entry name" value="PHOSPHOLIPASE D"/>
    <property type="match status" value="1"/>
</dbReference>
<dbReference type="GO" id="GO:0006654">
    <property type="term" value="P:phosphatidic acid biosynthetic process"/>
    <property type="evidence" value="ECO:0007669"/>
    <property type="project" value="InterPro"/>
</dbReference>
<comment type="subcellular location">
    <subcellularLocation>
        <location evidence="8">Endomembrane system</location>
        <topology evidence="8">Lipid-anchor</topology>
    </subcellularLocation>
</comment>
<evidence type="ECO:0000256" key="1">
    <source>
        <dbReference type="ARBA" id="ARBA00000798"/>
    </source>
</evidence>
<feature type="region of interest" description="Disordered" evidence="10">
    <location>
        <begin position="650"/>
        <end position="862"/>
    </location>
</feature>
<reference evidence="12" key="1">
    <citation type="submission" date="2023-11" db="EMBL/GenBank/DDBJ databases">
        <title>Genome assemblies of two species of porcelain crab, Petrolisthes cinctipes and Petrolisthes manimaculis (Anomura: Porcellanidae).</title>
        <authorList>
            <person name="Angst P."/>
        </authorList>
    </citation>
    <scope>NUCLEOTIDE SEQUENCE</scope>
    <source>
        <strain evidence="12">PB745_02</strain>
        <tissue evidence="12">Gill</tissue>
    </source>
</reference>
<evidence type="ECO:0000259" key="11">
    <source>
        <dbReference type="PROSITE" id="PS50035"/>
    </source>
</evidence>
<dbReference type="Gene3D" id="3.30.1520.10">
    <property type="entry name" value="Phox-like domain"/>
    <property type="match status" value="1"/>
</dbReference>
<dbReference type="GO" id="GO:0009395">
    <property type="term" value="P:phospholipid catabolic process"/>
    <property type="evidence" value="ECO:0007669"/>
    <property type="project" value="TreeGrafter"/>
</dbReference>
<evidence type="ECO:0000313" key="13">
    <source>
        <dbReference type="Proteomes" id="UP001292094"/>
    </source>
</evidence>
<gene>
    <name evidence="12" type="ORF">Pmani_005028</name>
</gene>
<evidence type="ECO:0000256" key="10">
    <source>
        <dbReference type="SAM" id="MobiDB-lite"/>
    </source>
</evidence>
<dbReference type="InterPro" id="IPR025202">
    <property type="entry name" value="PLD-like_dom"/>
</dbReference>
<dbReference type="CDD" id="cd09141">
    <property type="entry name" value="PLDc_vPLD1_2_yPLD_like_2"/>
    <property type="match status" value="1"/>
</dbReference>
<evidence type="ECO:0000256" key="8">
    <source>
        <dbReference type="ARBA" id="ARBA00037868"/>
    </source>
</evidence>
<feature type="domain" description="PLD phosphodiesterase" evidence="11">
    <location>
        <begin position="572"/>
        <end position="599"/>
    </location>
</feature>
<dbReference type="EMBL" id="JAWZYT010000371">
    <property type="protein sequence ID" value="KAK4324312.1"/>
    <property type="molecule type" value="Genomic_DNA"/>
</dbReference>
<dbReference type="InterPro" id="IPR001736">
    <property type="entry name" value="PLipase_D/transphosphatidylase"/>
</dbReference>
<keyword evidence="13" id="KW-1185">Reference proteome</keyword>
<dbReference type="FunFam" id="3.30.870.10:FF:000011">
    <property type="entry name" value="Phospholipase"/>
    <property type="match status" value="1"/>
</dbReference>
<dbReference type="SUPFAM" id="SSF64268">
    <property type="entry name" value="PX domain"/>
    <property type="match status" value="1"/>
</dbReference>
<dbReference type="SUPFAM" id="SSF56024">
    <property type="entry name" value="Phospholipase D/nuclease"/>
    <property type="match status" value="3"/>
</dbReference>
<dbReference type="PIRSF" id="PIRSF009376">
    <property type="entry name" value="Phospholipase_D_euk"/>
    <property type="match status" value="1"/>
</dbReference>
<dbReference type="GO" id="GO:0035091">
    <property type="term" value="F:phosphatidylinositol binding"/>
    <property type="evidence" value="ECO:0007669"/>
    <property type="project" value="InterPro"/>
</dbReference>
<dbReference type="Proteomes" id="UP001292094">
    <property type="component" value="Unassembled WGS sequence"/>
</dbReference>
<feature type="compositionally biased region" description="Polar residues" evidence="10">
    <location>
        <begin position="697"/>
        <end position="706"/>
    </location>
</feature>
<dbReference type="InterPro" id="IPR001683">
    <property type="entry name" value="PX_dom"/>
</dbReference>
<dbReference type="InterPro" id="IPR001849">
    <property type="entry name" value="PH_domain"/>
</dbReference>
<evidence type="ECO:0000256" key="7">
    <source>
        <dbReference type="ARBA" id="ARBA00023288"/>
    </source>
</evidence>
<dbReference type="PROSITE" id="PS50035">
    <property type="entry name" value="PLD"/>
    <property type="match status" value="2"/>
</dbReference>
<feature type="compositionally biased region" description="Basic and acidic residues" evidence="10">
    <location>
        <begin position="833"/>
        <end position="856"/>
    </location>
</feature>
<protein>
    <recommendedName>
        <fullName evidence="9">Phospholipase</fullName>
        <ecNumber evidence="9">3.1.4.4</ecNumber>
    </recommendedName>
</protein>
<dbReference type="GO" id="GO:0004630">
    <property type="term" value="F:phospholipase D activity"/>
    <property type="evidence" value="ECO:0007669"/>
    <property type="project" value="UniProtKB-UniRule"/>
</dbReference>
<evidence type="ECO:0000256" key="5">
    <source>
        <dbReference type="ARBA" id="ARBA00022963"/>
    </source>
</evidence>
<dbReference type="Pfam" id="PF13091">
    <property type="entry name" value="PLDc_2"/>
    <property type="match status" value="1"/>
</dbReference>
<dbReference type="InterPro" id="IPR036871">
    <property type="entry name" value="PX_dom_sf"/>
</dbReference>
<dbReference type="GO" id="GO:0035556">
    <property type="term" value="P:intracellular signal transduction"/>
    <property type="evidence" value="ECO:0007669"/>
    <property type="project" value="InterPro"/>
</dbReference>
<feature type="compositionally biased region" description="Basic residues" evidence="10">
    <location>
        <begin position="822"/>
        <end position="832"/>
    </location>
</feature>
<feature type="compositionally biased region" description="Basic and acidic residues" evidence="10">
    <location>
        <begin position="66"/>
        <end position="76"/>
    </location>
</feature>
<feature type="region of interest" description="Disordered" evidence="10">
    <location>
        <begin position="1"/>
        <end position="90"/>
    </location>
</feature>
<evidence type="ECO:0000256" key="3">
    <source>
        <dbReference type="ARBA" id="ARBA00022737"/>
    </source>
</evidence>
<evidence type="ECO:0000313" key="12">
    <source>
        <dbReference type="EMBL" id="KAK4324312.1"/>
    </source>
</evidence>
<keyword evidence="3" id="KW-0677">Repeat</keyword>
<feature type="region of interest" description="Disordered" evidence="10">
    <location>
        <begin position="898"/>
        <end position="925"/>
    </location>
</feature>
<feature type="compositionally biased region" description="Low complexity" evidence="10">
    <location>
        <begin position="651"/>
        <end position="692"/>
    </location>
</feature>
<dbReference type="SUPFAM" id="SSF50729">
    <property type="entry name" value="PH domain-like"/>
    <property type="match status" value="1"/>
</dbReference>
<dbReference type="Pfam" id="PF00614">
    <property type="entry name" value="PLDc"/>
    <property type="match status" value="1"/>
</dbReference>
<comment type="caution">
    <text evidence="12">The sequence shown here is derived from an EMBL/GenBank/DDBJ whole genome shotgun (WGS) entry which is preliminary data.</text>
</comment>
<dbReference type="Gene3D" id="2.30.29.30">
    <property type="entry name" value="Pleckstrin-homology domain (PH domain)/Phosphotyrosine-binding domain (PTB)"/>
    <property type="match status" value="1"/>
</dbReference>
<keyword evidence="5 9" id="KW-0442">Lipid degradation</keyword>
<keyword evidence="7" id="KW-0449">Lipoprotein</keyword>
<feature type="compositionally biased region" description="Basic and acidic residues" evidence="10">
    <location>
        <begin position="711"/>
        <end position="723"/>
    </location>
</feature>
<proteinExistence type="inferred from homology"/>
<feature type="region of interest" description="Disordered" evidence="10">
    <location>
        <begin position="614"/>
        <end position="635"/>
    </location>
</feature>
<keyword evidence="4 9" id="KW-0378">Hydrolase</keyword>
<feature type="compositionally biased region" description="Polar residues" evidence="10">
    <location>
        <begin position="765"/>
        <end position="781"/>
    </location>
</feature>
<comment type="similarity">
    <text evidence="2 9">Belongs to the phospholipase D family.</text>
</comment>
<sequence>MNPKHQSRSKYGFSGSVMQSLRSRVSRRNVRQEMEPLAASEEAVDTSPRIPTPLHDSDPPTPTSQIHDEVQRQGREEGDDTSNGQAAVSGDVPDFSIQHALRQGGIKNKPSLRILATGQSPTLGSPDSDSDVLDYLDFTPDPFPDSDHGAGSVEFSKVYEQQQYQELMPGVLVPNKPFYIHIIDIQALQSTISIFHNYLLVISLEHGDHKWIVKKKLRQVAALHSTLILLRTRVKLPAATRGTRLRRESMRQQIKAYKTGDCVDGEDNQHSKRVLKFPRRSLQVMDDEVRADLETYVRNLLHHSLFRSHRAVLEFFEISPVSFIRELGVKSKEGFVKKRTGGNDTNTCSCCAWLASAIGGKYKVRWLVVRDTCLFFMVPETGCVRSVMLMDTAFQVTHGYRMIGARNSLLINNLSRSMVIKCDSEMSKKEWLAAITGAQSKYASDFTKQDIRYGSYAPVRGDSYARWYVDGARYMWDVADILEAAKEEIYITDWWMCPQIYLKRPDLTGHRWRLQEVLKRKAEAGVRVFILLYKEVELALGISSLQTKQALNLLHPNIKVLRHPDHIAGGVLYWAHHEKVVVVDQTYAFVSGIDLAFGRWDDYRHKLVDVGHAGVQNNQPSPRGQGGGVGGGISKGALQHLVRGTNEVLVSTVSRSNPSSRPSSPASRPTSPYTHTTAPPSQQSSPPSRRSSFGAGPNTTMSTTLSYDVLHPSDSDLTARSETETTLDDDNITKRNDSESNVKSEQIKGEREEKTAEFEYKWNVPENNSDGASQNSMQGQDVTDFRHSSRTAPSVTMNDTDVTTVYKKKGKPSQEDTPLRQTAKKSNAKARFHLHESKSLKETVRSEDSGSEDERGNRKKVGKSFREVRRIGLDLMEEVREKSREVRAWTAHKLPHLHRRGSNVDSDNSTDEEQDQDSGTSFYQRNKNRLGLKGRAGSCSSLAAAHNEVTMMDTTSIHLWVGKDYVNWISKDLDNLDEPFKDSVDRHQTPRMPWHDIGLFVEGRAARDVARHFIQRWNAVKTEKVKANHSFPYLVPRTYDRASFSSSSLQPKHRVKCQVVRSVGKWSAGLDDNESSIFEAYLDMIRSARHYIYIENQFFITRANTSQREVFNNIGFALVDRIVKAHQNNENFRVYVLLPLLPAFEGMIGKSSGIAMQYIVYWNYVSISRGKASVIQSLKERGVTDWTRYITFCSLRTHELLGSRPISELIYIHSKLMIVDDCKVIAGSANINDRSLKGDRDSELCLVIEDQEFETGMMNGCERDVGVFAGTMRRYIFSEHLGLADVENPHIDVSDPVVDSFFTDVWCRIAQRNTEIYEEVFSCYPCNSATTFEAVEELRRTATLAEVSPMDAMVKLQEVQGHLVEFPLEFLKNETLRPGAGNKEYLLPMETWT</sequence>
<evidence type="ECO:0000256" key="4">
    <source>
        <dbReference type="ARBA" id="ARBA00022801"/>
    </source>
</evidence>
<dbReference type="InterPro" id="IPR015679">
    <property type="entry name" value="PLipase_D_fam"/>
</dbReference>
<dbReference type="CDD" id="cd09138">
    <property type="entry name" value="PLDc_vPLD1_2_yPLD_like_1"/>
    <property type="match status" value="1"/>
</dbReference>
<accession>A0AAE1QFP3</accession>
<evidence type="ECO:0000256" key="9">
    <source>
        <dbReference type="PIRNR" id="PIRNR009376"/>
    </source>
</evidence>
<feature type="domain" description="PLD phosphodiesterase" evidence="11">
    <location>
        <begin position="1208"/>
        <end position="1235"/>
    </location>
</feature>
<feature type="compositionally biased region" description="Gly residues" evidence="10">
    <location>
        <begin position="624"/>
        <end position="634"/>
    </location>
</feature>
<dbReference type="PANTHER" id="PTHR18896:SF76">
    <property type="entry name" value="PHOSPHOLIPASE"/>
    <property type="match status" value="1"/>
</dbReference>
<dbReference type="GO" id="GO:0012505">
    <property type="term" value="C:endomembrane system"/>
    <property type="evidence" value="ECO:0007669"/>
    <property type="project" value="UniProtKB-SubCell"/>
</dbReference>